<evidence type="ECO:0000256" key="1">
    <source>
        <dbReference type="SAM" id="MobiDB-lite"/>
    </source>
</evidence>
<dbReference type="RefSeq" id="WP_323577627.1">
    <property type="nucleotide sequence ID" value="NZ_JAYGJQ010000002.1"/>
</dbReference>
<proteinExistence type="predicted"/>
<dbReference type="EMBL" id="JAYGJQ010000002">
    <property type="protein sequence ID" value="MEA9357568.1"/>
    <property type="molecule type" value="Genomic_DNA"/>
</dbReference>
<evidence type="ECO:0000313" key="2">
    <source>
        <dbReference type="EMBL" id="MEA9357568.1"/>
    </source>
</evidence>
<accession>A0ABU5VWX3</accession>
<name>A0ABU5VWX3_9BACT</name>
<organism evidence="2 3">
    <name type="scientific">Bacteriovorax antarcticus</name>
    <dbReference type="NCBI Taxonomy" id="3088717"/>
    <lineage>
        <taxon>Bacteria</taxon>
        <taxon>Pseudomonadati</taxon>
        <taxon>Bdellovibrionota</taxon>
        <taxon>Bacteriovoracia</taxon>
        <taxon>Bacteriovoracales</taxon>
        <taxon>Bacteriovoracaceae</taxon>
        <taxon>Bacteriovorax</taxon>
    </lineage>
</organism>
<gene>
    <name evidence="2" type="ORF">SHI21_15170</name>
</gene>
<protein>
    <submittedName>
        <fullName evidence="2">Uncharacterized protein</fullName>
    </submittedName>
</protein>
<feature type="region of interest" description="Disordered" evidence="1">
    <location>
        <begin position="35"/>
        <end position="69"/>
    </location>
</feature>
<reference evidence="2 3" key="1">
    <citation type="submission" date="2023-11" db="EMBL/GenBank/DDBJ databases">
        <title>A Novel Polar Bacteriovorax (B. antarcticus) Isolated from the Biocrust in Antarctica.</title>
        <authorList>
            <person name="Mun W."/>
            <person name="Choi S.Y."/>
            <person name="Mitchell R.J."/>
        </authorList>
    </citation>
    <scope>NUCLEOTIDE SEQUENCE [LARGE SCALE GENOMIC DNA]</scope>
    <source>
        <strain evidence="2 3">PP10</strain>
    </source>
</reference>
<dbReference type="Proteomes" id="UP001302274">
    <property type="component" value="Unassembled WGS sequence"/>
</dbReference>
<evidence type="ECO:0000313" key="3">
    <source>
        <dbReference type="Proteomes" id="UP001302274"/>
    </source>
</evidence>
<comment type="caution">
    <text evidence="2">The sequence shown here is derived from an EMBL/GenBank/DDBJ whole genome shotgun (WGS) entry which is preliminary data.</text>
</comment>
<sequence length="102" mass="11422">MKNLFLACFCIFTFEEAFSQTRFIDIDKEQEGRELELRKQSGDEVVTGQSATERKTHPPGSLKGVQKSDSIKGVNCVDTRGQAYAPNSKGYKKCVDNANRVE</sequence>
<keyword evidence="3" id="KW-1185">Reference proteome</keyword>